<dbReference type="AlphaFoldDB" id="A0A811XXC3"/>
<evidence type="ECO:0000256" key="2">
    <source>
        <dbReference type="ARBA" id="ARBA00022980"/>
    </source>
</evidence>
<feature type="signal peptide" evidence="7">
    <location>
        <begin position="1"/>
        <end position="18"/>
    </location>
</feature>
<dbReference type="GO" id="GO:0003735">
    <property type="term" value="F:structural constituent of ribosome"/>
    <property type="evidence" value="ECO:0007669"/>
    <property type="project" value="InterPro"/>
</dbReference>
<dbReference type="GO" id="GO:0003723">
    <property type="term" value="F:RNA binding"/>
    <property type="evidence" value="ECO:0007669"/>
    <property type="project" value="TreeGrafter"/>
</dbReference>
<reference evidence="8" key="1">
    <citation type="submission" date="2020-12" db="EMBL/GenBank/DDBJ databases">
        <authorList>
            <consortium name="Molecular Ecology Group"/>
        </authorList>
    </citation>
    <scope>NUCLEOTIDE SEQUENCE</scope>
    <source>
        <strain evidence="8">TBG_1078</strain>
    </source>
</reference>
<evidence type="ECO:0000256" key="5">
    <source>
        <dbReference type="ARBA" id="ARBA00046747"/>
    </source>
</evidence>
<comment type="caution">
    <text evidence="8">The sequence shown here is derived from an EMBL/GenBank/DDBJ whole genome shotgun (WGS) entry which is preliminary data.</text>
</comment>
<dbReference type="Gene3D" id="1.10.10.10">
    <property type="entry name" value="Winged helix-like DNA-binding domain superfamily/Winged helix DNA-binding domain"/>
    <property type="match status" value="1"/>
</dbReference>
<dbReference type="SUPFAM" id="SSF46785">
    <property type="entry name" value="Winged helix' DNA-binding domain"/>
    <property type="match status" value="1"/>
</dbReference>
<dbReference type="Proteomes" id="UP000645828">
    <property type="component" value="Unassembled WGS sequence"/>
</dbReference>
<name>A0A811XXC3_NYCPR</name>
<dbReference type="GO" id="GO:0000028">
    <property type="term" value="P:ribosomal small subunit assembly"/>
    <property type="evidence" value="ECO:0007669"/>
    <property type="project" value="TreeGrafter"/>
</dbReference>
<keyword evidence="7" id="KW-0732">Signal</keyword>
<sequence>MLLLLWAPFGEPVAGVTAKDVNQQEFIRAQATFLKKFGKLGSLGGAAFGKLKFSKWVYTVKLLKQKELRCLYLSGCTTAGPMTKVCGGHQRSKVMPSHGSKNVAHKVLQTLEGLKIVDKDQDGSHKLTPQGKRSGQMTAANKKH</sequence>
<evidence type="ECO:0000313" key="9">
    <source>
        <dbReference type="Proteomes" id="UP000645828"/>
    </source>
</evidence>
<keyword evidence="2" id="KW-0689">Ribosomal protein</keyword>
<dbReference type="EMBL" id="CAJHUB010000649">
    <property type="protein sequence ID" value="CAD7667263.1"/>
    <property type="molecule type" value="Genomic_DNA"/>
</dbReference>
<dbReference type="InterPro" id="IPR036390">
    <property type="entry name" value="WH_DNA-bd_sf"/>
</dbReference>
<organism evidence="8 9">
    <name type="scientific">Nyctereutes procyonoides</name>
    <name type="common">Raccoon dog</name>
    <name type="synonym">Canis procyonoides</name>
    <dbReference type="NCBI Taxonomy" id="34880"/>
    <lineage>
        <taxon>Eukaryota</taxon>
        <taxon>Metazoa</taxon>
        <taxon>Chordata</taxon>
        <taxon>Craniata</taxon>
        <taxon>Vertebrata</taxon>
        <taxon>Euteleostomi</taxon>
        <taxon>Mammalia</taxon>
        <taxon>Eutheria</taxon>
        <taxon>Laurasiatheria</taxon>
        <taxon>Carnivora</taxon>
        <taxon>Caniformia</taxon>
        <taxon>Canidae</taxon>
        <taxon>Nyctereutes</taxon>
    </lineage>
</organism>
<comment type="similarity">
    <text evidence="1">Belongs to the eukaryotic ribosomal protein eS19 family.</text>
</comment>
<dbReference type="InterPro" id="IPR036388">
    <property type="entry name" value="WH-like_DNA-bd_sf"/>
</dbReference>
<keyword evidence="3" id="KW-0687">Ribonucleoprotein</keyword>
<feature type="chain" id="PRO_5032856784" evidence="7">
    <location>
        <begin position="19"/>
        <end position="144"/>
    </location>
</feature>
<keyword evidence="9" id="KW-1185">Reference proteome</keyword>
<protein>
    <submittedName>
        <fullName evidence="8">(raccoon dog) hypothetical protein</fullName>
    </submittedName>
</protein>
<dbReference type="GO" id="GO:0022627">
    <property type="term" value="C:cytosolic small ribosomal subunit"/>
    <property type="evidence" value="ECO:0007669"/>
    <property type="project" value="TreeGrafter"/>
</dbReference>
<dbReference type="PANTHER" id="PTHR11710:SF0">
    <property type="entry name" value="40S RIBOSOMAL PROTEIN S19"/>
    <property type="match status" value="1"/>
</dbReference>
<dbReference type="GO" id="GO:0006412">
    <property type="term" value="P:translation"/>
    <property type="evidence" value="ECO:0007669"/>
    <property type="project" value="InterPro"/>
</dbReference>
<evidence type="ECO:0000313" key="8">
    <source>
        <dbReference type="EMBL" id="CAD7667263.1"/>
    </source>
</evidence>
<gene>
    <name evidence="8" type="ORF">NYPRO_LOCUS598</name>
</gene>
<evidence type="ECO:0000256" key="4">
    <source>
        <dbReference type="ARBA" id="ARBA00045524"/>
    </source>
</evidence>
<dbReference type="Pfam" id="PF01090">
    <property type="entry name" value="Ribosomal_S19e"/>
    <property type="match status" value="1"/>
</dbReference>
<feature type="compositionally biased region" description="Polar residues" evidence="6">
    <location>
        <begin position="131"/>
        <end position="144"/>
    </location>
</feature>
<evidence type="ECO:0000256" key="6">
    <source>
        <dbReference type="SAM" id="MobiDB-lite"/>
    </source>
</evidence>
<evidence type="ECO:0000256" key="3">
    <source>
        <dbReference type="ARBA" id="ARBA00023274"/>
    </source>
</evidence>
<dbReference type="PANTHER" id="PTHR11710">
    <property type="entry name" value="40S RIBOSOMAL PROTEIN S19"/>
    <property type="match status" value="1"/>
</dbReference>
<feature type="region of interest" description="Disordered" evidence="6">
    <location>
        <begin position="119"/>
        <end position="144"/>
    </location>
</feature>
<dbReference type="SMART" id="SM01413">
    <property type="entry name" value="Ribosomal_S19e"/>
    <property type="match status" value="1"/>
</dbReference>
<dbReference type="InterPro" id="IPR001266">
    <property type="entry name" value="Ribosomal_eS19"/>
</dbReference>
<comment type="function">
    <text evidence="4">Component of the small ribosomal subunit. The ribosome is a large ribonucleoprotein complex responsible for the synthesis of proteins in the cell. Required for pre-rRNA processing and maturation of 40S ribosomal subunits. Part of the small subunit (SSU) processome, first precursor of the small eukaryotic ribosomal subunit. During the assembly of the SSU processome in the nucleolus, many ribosome biogenesis factors, an RNA chaperone and ribosomal proteins associate with the nascent pre-rRNA and work in concert to generate RNA folding, modifications, rearrangements and cleavage as well as targeted degradation of pre-ribosomal RNA by the RNA exosome.</text>
</comment>
<proteinExistence type="inferred from homology"/>
<evidence type="ECO:0000256" key="7">
    <source>
        <dbReference type="SAM" id="SignalP"/>
    </source>
</evidence>
<evidence type="ECO:0000256" key="1">
    <source>
        <dbReference type="ARBA" id="ARBA00010014"/>
    </source>
</evidence>
<comment type="subunit">
    <text evidence="5">Component of the small ribosomal subunit. Part of the small subunit (SSU) processome, composed of more than 70 proteins and the RNA chaperone small nucleolar RNA (snoRNA) U3. Interacts with RPS19BP1; the interaction is direct and mediates the integration of RPS19 in state post-A1. Interacts with RPS19BP1.</text>
</comment>
<accession>A0A811XXC3</accession>